<dbReference type="EMBL" id="PDCJ01000001">
    <property type="protein sequence ID" value="PEG32215.1"/>
    <property type="molecule type" value="Genomic_DNA"/>
</dbReference>
<evidence type="ECO:0000259" key="2">
    <source>
        <dbReference type="Pfam" id="PF01370"/>
    </source>
</evidence>
<evidence type="ECO:0000256" key="1">
    <source>
        <dbReference type="ARBA" id="ARBA00007637"/>
    </source>
</evidence>
<evidence type="ECO:0000313" key="4">
    <source>
        <dbReference type="Proteomes" id="UP000220840"/>
    </source>
</evidence>
<dbReference type="STRING" id="137838.GCA_001458595_03715"/>
<evidence type="ECO:0000313" key="3">
    <source>
        <dbReference type="EMBL" id="PEG32215.1"/>
    </source>
</evidence>
<accession>A0A2A7MKH5</accession>
<dbReference type="OrthoDB" id="142826at2"/>
<dbReference type="InterPro" id="IPR036291">
    <property type="entry name" value="NAD(P)-bd_dom_sf"/>
</dbReference>
<proteinExistence type="inferred from homology"/>
<dbReference type="Gene3D" id="3.90.25.10">
    <property type="entry name" value="UDP-galactose 4-epimerase, domain 1"/>
    <property type="match status" value="1"/>
</dbReference>
<dbReference type="InterPro" id="IPR001509">
    <property type="entry name" value="Epimerase_deHydtase"/>
</dbReference>
<reference evidence="3 4" key="1">
    <citation type="submission" date="2017-10" db="EMBL/GenBank/DDBJ databases">
        <title>Effective Description of Clostridium neonatale sp. nov. linked to necrotizing enterocolitis in neonates and a clarification of species assignable to the genus Clostridium (Prazmowski 1880) emend. Lawson and Rainey 2016.</title>
        <authorList>
            <person name="Bernard K."/>
            <person name="Burdz T."/>
            <person name="Wiebe D."/>
            <person name="Balcewich B."/>
            <person name="Alfa M."/>
            <person name="Bernier A.-M."/>
        </authorList>
    </citation>
    <scope>NUCLEOTIDE SEQUENCE [LARGE SCALE GENOMIC DNA]</scope>
    <source>
        <strain evidence="3 4">LCDC99A005</strain>
    </source>
</reference>
<dbReference type="AlphaFoldDB" id="A0A2A7MKH5"/>
<comment type="similarity">
    <text evidence="1">Belongs to the NAD(P)-dependent epimerase/dehydratase family.</text>
</comment>
<dbReference type="RefSeq" id="WP_058296361.1">
    <property type="nucleotide sequence ID" value="NZ_CAMRXG010000021.1"/>
</dbReference>
<dbReference type="Pfam" id="PF01370">
    <property type="entry name" value="Epimerase"/>
    <property type="match status" value="1"/>
</dbReference>
<dbReference type="SUPFAM" id="SSF51735">
    <property type="entry name" value="NAD(P)-binding Rossmann-fold domains"/>
    <property type="match status" value="1"/>
</dbReference>
<name>A0A2A7MKH5_9CLOT</name>
<feature type="domain" description="NAD-dependent epimerase/dehydratase" evidence="2">
    <location>
        <begin position="3"/>
        <end position="239"/>
    </location>
</feature>
<comment type="caution">
    <text evidence="3">The sequence shown here is derived from an EMBL/GenBank/DDBJ whole genome shotgun (WGS) entry which is preliminary data.</text>
</comment>
<protein>
    <submittedName>
        <fullName evidence="3">Epimerase</fullName>
    </submittedName>
</protein>
<gene>
    <name evidence="3" type="ORF">CQ394_11130</name>
</gene>
<dbReference type="Proteomes" id="UP000220840">
    <property type="component" value="Unassembled WGS sequence"/>
</dbReference>
<keyword evidence="4" id="KW-1185">Reference proteome</keyword>
<dbReference type="PANTHER" id="PTHR43000">
    <property type="entry name" value="DTDP-D-GLUCOSE 4,6-DEHYDRATASE-RELATED"/>
    <property type="match status" value="1"/>
</dbReference>
<sequence>MNILITGGAGFIGSYICSRLCHEHKIIVVDNLILGKEDNIKALYSTKNVEFIKWDAADTIFLENLIKENNIDTIIHLAANSDIQKSEQNPEVDFNNTFLTTHSVLEGMRRNNVKNLIFASTSAIYGDKREENINEDSGPLFPISYYGGAKLASEALISSYTYMNDMSSCIVRFPNVIGENLTHGVIFDFIKKLKENKEELVILGDGNQQKSYIYIQDLIDAILCVFKNRNKGINYYNIGAEGTTTVRKIADIVCEEMNLKNVKYNFTGGECGWLGDVPKFSYDTKKINNLGWHAKYSSDEAVRLSVKGAAALCK</sequence>
<dbReference type="Gene3D" id="3.40.50.720">
    <property type="entry name" value="NAD(P)-binding Rossmann-like Domain"/>
    <property type="match status" value="1"/>
</dbReference>
<organism evidence="3 4">
    <name type="scientific">Clostridium neonatale</name>
    <dbReference type="NCBI Taxonomy" id="137838"/>
    <lineage>
        <taxon>Bacteria</taxon>
        <taxon>Bacillati</taxon>
        <taxon>Bacillota</taxon>
        <taxon>Clostridia</taxon>
        <taxon>Eubacteriales</taxon>
        <taxon>Clostridiaceae</taxon>
        <taxon>Clostridium</taxon>
    </lineage>
</organism>